<accession>E8PSH5</accession>
<dbReference type="EMBL" id="CP002181">
    <property type="protein sequence ID" value="ADW66975.1"/>
    <property type="molecule type" value="Genomic_DNA"/>
</dbReference>
<organism evidence="1">
    <name type="scientific">Yersinia pestis Java 9</name>
    <dbReference type="NCBI Taxonomy" id="880632"/>
    <lineage>
        <taxon>Bacteria</taxon>
        <taxon>Pseudomonadati</taxon>
        <taxon>Pseudomonadota</taxon>
        <taxon>Gammaproteobacteria</taxon>
        <taxon>Enterobacterales</taxon>
        <taxon>Yersiniaceae</taxon>
        <taxon>Yersinia</taxon>
    </lineage>
</organism>
<sequence length="57" mass="6548">MKKKTSDFKDDILKLRDEGVSYENIAIWLAENKRFAVTGSAIRAFVKKQQMLDALSK</sequence>
<dbReference type="AlphaFoldDB" id="E8PSH5"/>
<reference evidence="1" key="1">
    <citation type="journal article" date="2012" name="PLoS ONE">
        <title>Novel Plasmids and Resistance Phenotypes in Yersinia pestis: Unique Plasmid Inventory of Strain Java 9 Mediates High Levels of Arsenic Resistance.</title>
        <authorList>
            <person name="Eppinger M."/>
            <person name="Radnedge L."/>
            <person name="Andersen G."/>
            <person name="Vietri N."/>
            <person name="Severson G."/>
            <person name="Mou S."/>
            <person name="Ravel J."/>
            <person name="Worsham P.L."/>
        </authorList>
    </citation>
    <scope>NUCLEOTIDE SEQUENCE [LARGE SCALE GENOMIC DNA]</scope>
    <source>
        <strain evidence="1">Java 9</strain>
        <plasmid evidence="1">pJARS36</plasmid>
    </source>
</reference>
<evidence type="ECO:0008006" key="2">
    <source>
        <dbReference type="Google" id="ProtNLM"/>
    </source>
</evidence>
<name>E8PSH5_YERPE</name>
<evidence type="ECO:0000313" key="1">
    <source>
        <dbReference type="EMBL" id="ADW66975.1"/>
    </source>
</evidence>
<protein>
    <recommendedName>
        <fullName evidence="2">Transposase</fullName>
    </recommendedName>
</protein>
<keyword evidence="1" id="KW-0614">Plasmid</keyword>
<dbReference type="RefSeq" id="WP_013583091.1">
    <property type="nucleotide sequence ID" value="NC_015068.1"/>
</dbReference>
<proteinExistence type="predicted"/>
<geneLocation type="plasmid" evidence="1">
    <name>pJARS36</name>
</geneLocation>
<gene>
    <name evidence="1" type="ORF">YPJ_pJARS3651</name>
</gene>